<dbReference type="GO" id="GO:0005886">
    <property type="term" value="C:plasma membrane"/>
    <property type="evidence" value="ECO:0007669"/>
    <property type="project" value="UniProtKB-SubCell"/>
</dbReference>
<dbReference type="Proteomes" id="UP001596296">
    <property type="component" value="Unassembled WGS sequence"/>
</dbReference>
<evidence type="ECO:0000256" key="1">
    <source>
        <dbReference type="ARBA" id="ARBA00004202"/>
    </source>
</evidence>
<feature type="compositionally biased region" description="Basic and acidic residues" evidence="2">
    <location>
        <begin position="1"/>
        <end position="19"/>
    </location>
</feature>
<protein>
    <recommendedName>
        <fullName evidence="5">TOBE domain-containing protein</fullName>
    </recommendedName>
</protein>
<name>A0ABD5V066_9EURY</name>
<dbReference type="Gene3D" id="2.40.50.140">
    <property type="entry name" value="Nucleic acid-binding proteins"/>
    <property type="match status" value="1"/>
</dbReference>
<organism evidence="3 4">
    <name type="scientific">Halopenitus salinus</name>
    <dbReference type="NCBI Taxonomy" id="1198295"/>
    <lineage>
        <taxon>Archaea</taxon>
        <taxon>Methanobacteriati</taxon>
        <taxon>Methanobacteriota</taxon>
        <taxon>Stenosarchaea group</taxon>
        <taxon>Halobacteria</taxon>
        <taxon>Halobacteriales</taxon>
        <taxon>Haloferacaceae</taxon>
        <taxon>Halopenitus</taxon>
    </lineage>
</organism>
<evidence type="ECO:0000313" key="4">
    <source>
        <dbReference type="Proteomes" id="UP001596296"/>
    </source>
</evidence>
<dbReference type="AlphaFoldDB" id="A0ABD5V066"/>
<keyword evidence="4" id="KW-1185">Reference proteome</keyword>
<dbReference type="Gene3D" id="2.40.50.100">
    <property type="match status" value="1"/>
</dbReference>
<feature type="region of interest" description="Disordered" evidence="2">
    <location>
        <begin position="1"/>
        <end position="26"/>
    </location>
</feature>
<evidence type="ECO:0000256" key="2">
    <source>
        <dbReference type="SAM" id="MobiDB-lite"/>
    </source>
</evidence>
<dbReference type="SUPFAM" id="SSF50331">
    <property type="entry name" value="MOP-like"/>
    <property type="match status" value="1"/>
</dbReference>
<comment type="caution">
    <text evidence="3">The sequence shown here is derived from an EMBL/GenBank/DDBJ whole genome shotgun (WGS) entry which is preliminary data.</text>
</comment>
<dbReference type="InterPro" id="IPR012340">
    <property type="entry name" value="NA-bd_OB-fold"/>
</dbReference>
<dbReference type="RefSeq" id="WP_379743966.1">
    <property type="nucleotide sequence ID" value="NZ_JBHSVN010000001.1"/>
</dbReference>
<dbReference type="EMBL" id="JBHSXL010000009">
    <property type="protein sequence ID" value="MFC6892917.1"/>
    <property type="molecule type" value="Genomic_DNA"/>
</dbReference>
<gene>
    <name evidence="3" type="ORF">ACFQE9_09915</name>
</gene>
<dbReference type="InterPro" id="IPR008995">
    <property type="entry name" value="Mo/tungstate-bd_C_term_dom"/>
</dbReference>
<accession>A0ABD5V066</accession>
<sequence length="100" mass="10953">MGQRENDRRGTPSDPDHAGIDTTVSLHEPLGDEVLMYLDGPQGELRTVMPVDSEIDEGKHASIVPRVESLYLFNEKTGERFVRGDLQSDATAEVVSDAAN</sequence>
<comment type="subcellular location">
    <subcellularLocation>
        <location evidence="1">Cell membrane</location>
        <topology evidence="1">Peripheral membrane protein</topology>
    </subcellularLocation>
</comment>
<evidence type="ECO:0008006" key="5">
    <source>
        <dbReference type="Google" id="ProtNLM"/>
    </source>
</evidence>
<evidence type="ECO:0000313" key="3">
    <source>
        <dbReference type="EMBL" id="MFC6892917.1"/>
    </source>
</evidence>
<reference evidence="3 4" key="1">
    <citation type="journal article" date="2019" name="Int. J. Syst. Evol. Microbiol.">
        <title>The Global Catalogue of Microorganisms (GCM) 10K type strain sequencing project: providing services to taxonomists for standard genome sequencing and annotation.</title>
        <authorList>
            <consortium name="The Broad Institute Genomics Platform"/>
            <consortium name="The Broad Institute Genome Sequencing Center for Infectious Disease"/>
            <person name="Wu L."/>
            <person name="Ma J."/>
        </authorList>
    </citation>
    <scope>NUCLEOTIDE SEQUENCE [LARGE SCALE GENOMIC DNA]</scope>
    <source>
        <strain evidence="3 4">SKJ47</strain>
    </source>
</reference>
<proteinExistence type="predicted"/>